<keyword evidence="3" id="KW-1185">Reference proteome</keyword>
<comment type="caution">
    <text evidence="2">The sequence shown here is derived from an EMBL/GenBank/DDBJ whole genome shotgun (WGS) entry which is preliminary data.</text>
</comment>
<dbReference type="Proteomes" id="UP000036958">
    <property type="component" value="Unassembled WGS sequence"/>
</dbReference>
<evidence type="ECO:0000313" key="3">
    <source>
        <dbReference type="Proteomes" id="UP000036958"/>
    </source>
</evidence>
<reference evidence="3" key="1">
    <citation type="submission" date="2015-07" db="EMBL/GenBank/DDBJ databases">
        <title>Genome sequencing of Sunxiuqinia dokdonensis strain SK.</title>
        <authorList>
            <person name="Ahn S."/>
            <person name="Kim B.-C."/>
        </authorList>
    </citation>
    <scope>NUCLEOTIDE SEQUENCE [LARGE SCALE GENOMIC DNA]</scope>
    <source>
        <strain evidence="3">SK</strain>
    </source>
</reference>
<evidence type="ECO:0000313" key="2">
    <source>
        <dbReference type="EMBL" id="KOH44784.1"/>
    </source>
</evidence>
<name>A0A0L8V8L3_9BACT</name>
<keyword evidence="1" id="KW-1133">Transmembrane helix</keyword>
<accession>A0A0L8V8L3</accession>
<dbReference type="EMBL" id="LGIA01000153">
    <property type="protein sequence ID" value="KOH44784.1"/>
    <property type="molecule type" value="Genomic_DNA"/>
</dbReference>
<sequence length="66" mass="7794">MKKRDYYFLALLFCLIVYATLYRTWHNTTEKMDIDALQKPHANTEIQSLKIDSLQKNLDQVFKAGV</sequence>
<dbReference type="RefSeq" id="WP_157624793.1">
    <property type="nucleotide sequence ID" value="NZ_LGIA01000153.1"/>
</dbReference>
<evidence type="ECO:0000256" key="1">
    <source>
        <dbReference type="SAM" id="Phobius"/>
    </source>
</evidence>
<dbReference type="AlphaFoldDB" id="A0A0L8V8L3"/>
<organism evidence="2 3">
    <name type="scientific">Sunxiuqinia dokdonensis</name>
    <dbReference type="NCBI Taxonomy" id="1409788"/>
    <lineage>
        <taxon>Bacteria</taxon>
        <taxon>Pseudomonadati</taxon>
        <taxon>Bacteroidota</taxon>
        <taxon>Bacteroidia</taxon>
        <taxon>Marinilabiliales</taxon>
        <taxon>Prolixibacteraceae</taxon>
        <taxon>Sunxiuqinia</taxon>
    </lineage>
</organism>
<dbReference type="OrthoDB" id="1123284at2"/>
<protein>
    <submittedName>
        <fullName evidence="2">Uncharacterized protein</fullName>
    </submittedName>
</protein>
<keyword evidence="1" id="KW-0812">Transmembrane</keyword>
<keyword evidence="1" id="KW-0472">Membrane</keyword>
<feature type="transmembrane region" description="Helical" evidence="1">
    <location>
        <begin position="6"/>
        <end position="25"/>
    </location>
</feature>
<proteinExistence type="predicted"/>
<gene>
    <name evidence="2" type="ORF">NC99_24440</name>
</gene>